<keyword evidence="2 3" id="KW-0450">Lipoyl</keyword>
<dbReference type="SUPFAM" id="SSF51230">
    <property type="entry name" value="Single hybrid motif"/>
    <property type="match status" value="1"/>
</dbReference>
<dbReference type="InterPro" id="IPR033753">
    <property type="entry name" value="GCV_H/Fam206"/>
</dbReference>
<evidence type="ECO:0000313" key="6">
    <source>
        <dbReference type="Proteomes" id="UP001595692"/>
    </source>
</evidence>
<protein>
    <recommendedName>
        <fullName evidence="3">Glycine cleavage system H protein</fullName>
    </recommendedName>
</protein>
<evidence type="ECO:0000313" key="5">
    <source>
        <dbReference type="EMBL" id="MFC3912307.1"/>
    </source>
</evidence>
<name>A0ABV8CJ92_9GAMM</name>
<evidence type="ECO:0000256" key="3">
    <source>
        <dbReference type="HAMAP-Rule" id="MF_00272"/>
    </source>
</evidence>
<dbReference type="Gene3D" id="2.40.50.100">
    <property type="match status" value="1"/>
</dbReference>
<dbReference type="Proteomes" id="UP001595692">
    <property type="component" value="Unassembled WGS sequence"/>
</dbReference>
<evidence type="ECO:0000259" key="4">
    <source>
        <dbReference type="PROSITE" id="PS50968"/>
    </source>
</evidence>
<comment type="subunit">
    <text evidence="3">The glycine cleavage system is composed of four proteins: P, T, L and H.</text>
</comment>
<dbReference type="InterPro" id="IPR003016">
    <property type="entry name" value="2-oxoA_DH_lipoyl-BS"/>
</dbReference>
<comment type="caution">
    <text evidence="5">The sequence shown here is derived from an EMBL/GenBank/DDBJ whole genome shotgun (WGS) entry which is preliminary data.</text>
</comment>
<dbReference type="InterPro" id="IPR017453">
    <property type="entry name" value="GCV_H_sub"/>
</dbReference>
<dbReference type="RefSeq" id="WP_377150412.1">
    <property type="nucleotide sequence ID" value="NZ_JBHSAF010000001.1"/>
</dbReference>
<reference evidence="6" key="1">
    <citation type="journal article" date="2019" name="Int. J. Syst. Evol. Microbiol.">
        <title>The Global Catalogue of Microorganisms (GCM) 10K type strain sequencing project: providing services to taxonomists for standard genome sequencing and annotation.</title>
        <authorList>
            <consortium name="The Broad Institute Genomics Platform"/>
            <consortium name="The Broad Institute Genome Sequencing Center for Infectious Disease"/>
            <person name="Wu L."/>
            <person name="Ma J."/>
        </authorList>
    </citation>
    <scope>NUCLEOTIDE SEQUENCE [LARGE SCALE GENOMIC DNA]</scope>
    <source>
        <strain evidence="6">CCUG 54939</strain>
    </source>
</reference>
<dbReference type="InterPro" id="IPR011053">
    <property type="entry name" value="Single_hybrid_motif"/>
</dbReference>
<dbReference type="PANTHER" id="PTHR11715:SF3">
    <property type="entry name" value="GLYCINE CLEAVAGE SYSTEM H PROTEIN-RELATED"/>
    <property type="match status" value="1"/>
</dbReference>
<evidence type="ECO:0000256" key="2">
    <source>
        <dbReference type="ARBA" id="ARBA00022823"/>
    </source>
</evidence>
<dbReference type="Pfam" id="PF01597">
    <property type="entry name" value="GCV_H"/>
    <property type="match status" value="1"/>
</dbReference>
<dbReference type="PANTHER" id="PTHR11715">
    <property type="entry name" value="GLYCINE CLEAVAGE SYSTEM H PROTEIN"/>
    <property type="match status" value="1"/>
</dbReference>
<comment type="similarity">
    <text evidence="1 3">Belongs to the GcvH family.</text>
</comment>
<dbReference type="CDD" id="cd06848">
    <property type="entry name" value="GCS_H"/>
    <property type="match status" value="1"/>
</dbReference>
<dbReference type="PROSITE" id="PS00189">
    <property type="entry name" value="LIPOYL"/>
    <property type="match status" value="1"/>
</dbReference>
<sequence>MSHVPSELLYTSTHEWLRIEENNEAVIGITYHAQQLLGDMVFVELPELGTVLVEGDDAAVAESVKAASDVFTPASGEVICINDELEGAPEQINRDPYGAGWLFRLKLTDLDELDELMDAEDYQQLIESERD</sequence>
<accession>A0ABV8CJ92</accession>
<feature type="domain" description="Lipoyl-binding" evidence="4">
    <location>
        <begin position="24"/>
        <end position="106"/>
    </location>
</feature>
<gene>
    <name evidence="3 5" type="primary">gcvH</name>
    <name evidence="5" type="ORF">ACFOSS_02360</name>
</gene>
<dbReference type="InterPro" id="IPR000089">
    <property type="entry name" value="Biotin_lipoyl"/>
</dbReference>
<keyword evidence="6" id="KW-1185">Reference proteome</keyword>
<comment type="function">
    <text evidence="3">The glycine cleavage system catalyzes the degradation of glycine. The H protein shuttles the methylamine group of glycine from the P protein to the T protein.</text>
</comment>
<dbReference type="NCBIfam" id="NF002270">
    <property type="entry name" value="PRK01202.1"/>
    <property type="match status" value="1"/>
</dbReference>
<evidence type="ECO:0000256" key="1">
    <source>
        <dbReference type="ARBA" id="ARBA00009249"/>
    </source>
</evidence>
<feature type="modified residue" description="N6-lipoyllysine" evidence="3">
    <location>
        <position position="65"/>
    </location>
</feature>
<comment type="cofactor">
    <cofactor evidence="3">
        <name>(R)-lipoate</name>
        <dbReference type="ChEBI" id="CHEBI:83088"/>
    </cofactor>
    <text evidence="3">Binds 1 lipoyl cofactor covalently.</text>
</comment>
<dbReference type="InterPro" id="IPR002930">
    <property type="entry name" value="GCV_H"/>
</dbReference>
<dbReference type="PROSITE" id="PS50968">
    <property type="entry name" value="BIOTINYL_LIPOYL"/>
    <property type="match status" value="1"/>
</dbReference>
<dbReference type="EMBL" id="JBHSAF010000001">
    <property type="protein sequence ID" value="MFC3912307.1"/>
    <property type="molecule type" value="Genomic_DNA"/>
</dbReference>
<organism evidence="5 6">
    <name type="scientific">Pseudaeromonas sharmana</name>
    <dbReference type="NCBI Taxonomy" id="328412"/>
    <lineage>
        <taxon>Bacteria</taxon>
        <taxon>Pseudomonadati</taxon>
        <taxon>Pseudomonadota</taxon>
        <taxon>Gammaproteobacteria</taxon>
        <taxon>Aeromonadales</taxon>
        <taxon>Aeromonadaceae</taxon>
        <taxon>Pseudaeromonas</taxon>
    </lineage>
</organism>
<dbReference type="HAMAP" id="MF_00272">
    <property type="entry name" value="GcvH"/>
    <property type="match status" value="1"/>
</dbReference>
<dbReference type="NCBIfam" id="TIGR00527">
    <property type="entry name" value="gcvH"/>
    <property type="match status" value="1"/>
</dbReference>
<proteinExistence type="inferred from homology"/>